<feature type="transmembrane region" description="Helical" evidence="7">
    <location>
        <begin position="21"/>
        <end position="45"/>
    </location>
</feature>
<dbReference type="InterPro" id="IPR035906">
    <property type="entry name" value="MetI-like_sf"/>
</dbReference>
<keyword evidence="10" id="KW-1185">Reference proteome</keyword>
<evidence type="ECO:0000256" key="6">
    <source>
        <dbReference type="ARBA" id="ARBA00023136"/>
    </source>
</evidence>
<evidence type="ECO:0000259" key="8">
    <source>
        <dbReference type="PROSITE" id="PS50928"/>
    </source>
</evidence>
<evidence type="ECO:0000313" key="9">
    <source>
        <dbReference type="EMBL" id="PRY64222.1"/>
    </source>
</evidence>
<evidence type="ECO:0000256" key="5">
    <source>
        <dbReference type="ARBA" id="ARBA00022989"/>
    </source>
</evidence>
<dbReference type="RefSeq" id="WP_106375192.1">
    <property type="nucleotide sequence ID" value="NZ_PVTK01000006.1"/>
</dbReference>
<dbReference type="CDD" id="cd06261">
    <property type="entry name" value="TM_PBP2"/>
    <property type="match status" value="1"/>
</dbReference>
<dbReference type="GO" id="GO:0005886">
    <property type="term" value="C:plasma membrane"/>
    <property type="evidence" value="ECO:0007669"/>
    <property type="project" value="UniProtKB-SubCell"/>
</dbReference>
<evidence type="ECO:0000313" key="10">
    <source>
        <dbReference type="Proteomes" id="UP000237647"/>
    </source>
</evidence>
<dbReference type="GO" id="GO:0055085">
    <property type="term" value="P:transmembrane transport"/>
    <property type="evidence" value="ECO:0007669"/>
    <property type="project" value="InterPro"/>
</dbReference>
<evidence type="ECO:0000256" key="3">
    <source>
        <dbReference type="ARBA" id="ARBA00022475"/>
    </source>
</evidence>
<dbReference type="PROSITE" id="PS50928">
    <property type="entry name" value="ABC_TM1"/>
    <property type="match status" value="1"/>
</dbReference>
<comment type="caution">
    <text evidence="9">The sequence shown here is derived from an EMBL/GenBank/DDBJ whole genome shotgun (WGS) entry which is preliminary data.</text>
</comment>
<evidence type="ECO:0000256" key="1">
    <source>
        <dbReference type="ARBA" id="ARBA00004651"/>
    </source>
</evidence>
<accession>A0A2T0V223</accession>
<feature type="transmembrane region" description="Helical" evidence="7">
    <location>
        <begin position="143"/>
        <end position="163"/>
    </location>
</feature>
<feature type="transmembrane region" description="Helical" evidence="7">
    <location>
        <begin position="77"/>
        <end position="101"/>
    </location>
</feature>
<evidence type="ECO:0000256" key="2">
    <source>
        <dbReference type="ARBA" id="ARBA00022448"/>
    </source>
</evidence>
<dbReference type="Gene3D" id="1.10.3720.10">
    <property type="entry name" value="MetI-like"/>
    <property type="match status" value="1"/>
</dbReference>
<comment type="similarity">
    <text evidence="7">Belongs to the binding-protein-dependent transport system permease family.</text>
</comment>
<comment type="subcellular location">
    <subcellularLocation>
        <location evidence="1 7">Cell membrane</location>
        <topology evidence="1 7">Multi-pass membrane protein</topology>
    </subcellularLocation>
</comment>
<proteinExistence type="inferred from homology"/>
<dbReference type="AlphaFoldDB" id="A0A2T0V223"/>
<dbReference type="Pfam" id="PF00528">
    <property type="entry name" value="BPD_transp_1"/>
    <property type="match status" value="1"/>
</dbReference>
<keyword evidence="5 7" id="KW-1133">Transmembrane helix</keyword>
<evidence type="ECO:0000256" key="7">
    <source>
        <dbReference type="RuleBase" id="RU363032"/>
    </source>
</evidence>
<sequence>MSSLTAFSPSTARRVHAWRSLETIAAWLLALIWIFPLLYAFWAAFHPSEYMVRFDLLAPLTLDNFANAWAQAPFARYYFNTFALVTGVVVGQFVVCTLAAFAFARFPLPGKNVLFMLVLIQLFIFPEVLIVENYRMVSELGLINTLTGVGLPYVASAFGIFLLRQTFKTIPQELEDAARIEGCSWLAILWKVYVPLAKPTYLAYGLVSISHHWNNFLWPLVVTNSVESRPLTVGLGIFSAPETGVNWATISAATLLSIAPLLVAFLLFQRQFVQSFLRAGIR</sequence>
<dbReference type="Proteomes" id="UP000237647">
    <property type="component" value="Unassembled WGS sequence"/>
</dbReference>
<gene>
    <name evidence="9" type="ORF">B0H98_106134</name>
</gene>
<dbReference type="SUPFAM" id="SSF161098">
    <property type="entry name" value="MetI-like"/>
    <property type="match status" value="1"/>
</dbReference>
<dbReference type="PANTHER" id="PTHR43744">
    <property type="entry name" value="ABC TRANSPORTER PERMEASE PROTEIN MG189-RELATED-RELATED"/>
    <property type="match status" value="1"/>
</dbReference>
<reference evidence="9 10" key="1">
    <citation type="submission" date="2018-03" db="EMBL/GenBank/DDBJ databases">
        <title>Genomic Encyclopedia of Type Strains, Phase III (KMG-III): the genomes of soil and plant-associated and newly described type strains.</title>
        <authorList>
            <person name="Whitman W."/>
        </authorList>
    </citation>
    <scope>NUCLEOTIDE SEQUENCE [LARGE SCALE GENOMIC DNA]</scope>
    <source>
        <strain evidence="9 10">CGMCC 1.12152</strain>
    </source>
</reference>
<dbReference type="OrthoDB" id="9815445at2"/>
<feature type="transmembrane region" description="Helical" evidence="7">
    <location>
        <begin position="113"/>
        <end position="131"/>
    </location>
</feature>
<protein>
    <submittedName>
        <fullName evidence="9">Carbohydrate ABC transporter membrane protein 2 (CUT1 family)</fullName>
    </submittedName>
</protein>
<evidence type="ECO:0000256" key="4">
    <source>
        <dbReference type="ARBA" id="ARBA00022692"/>
    </source>
</evidence>
<keyword evidence="3" id="KW-1003">Cell membrane</keyword>
<feature type="domain" description="ABC transmembrane type-1" evidence="8">
    <location>
        <begin position="78"/>
        <end position="268"/>
    </location>
</feature>
<organism evidence="9 10">
    <name type="scientific">Vreelandella songnenensis</name>
    <dbReference type="NCBI Taxonomy" id="1176243"/>
    <lineage>
        <taxon>Bacteria</taxon>
        <taxon>Pseudomonadati</taxon>
        <taxon>Pseudomonadota</taxon>
        <taxon>Gammaproteobacteria</taxon>
        <taxon>Oceanospirillales</taxon>
        <taxon>Halomonadaceae</taxon>
        <taxon>Vreelandella</taxon>
    </lineage>
</organism>
<dbReference type="InterPro" id="IPR000515">
    <property type="entry name" value="MetI-like"/>
</dbReference>
<dbReference type="EMBL" id="PVTK01000006">
    <property type="protein sequence ID" value="PRY64222.1"/>
    <property type="molecule type" value="Genomic_DNA"/>
</dbReference>
<feature type="transmembrane region" description="Helical" evidence="7">
    <location>
        <begin position="247"/>
        <end position="268"/>
    </location>
</feature>
<name>A0A2T0V223_9GAMM</name>
<keyword evidence="2 7" id="KW-0813">Transport</keyword>
<dbReference type="PANTHER" id="PTHR43744:SF3">
    <property type="entry name" value="LACTOSE TRANSPORT SYSTEM PERMEASE PROTEIN LACG"/>
    <property type="match status" value="1"/>
</dbReference>
<keyword evidence="6 7" id="KW-0472">Membrane</keyword>
<keyword evidence="4 7" id="KW-0812">Transmembrane</keyword>